<name>A0A547Q9E7_9RHOB</name>
<evidence type="ECO:0000256" key="4">
    <source>
        <dbReference type="ARBA" id="ARBA00022448"/>
    </source>
</evidence>
<accession>A0A547Q9E7</accession>
<feature type="domain" description="Cytochrome b561 bacterial/Ni-hydrogenase" evidence="16">
    <location>
        <begin position="179"/>
        <end position="382"/>
    </location>
</feature>
<dbReference type="AlphaFoldDB" id="A0A547Q9E7"/>
<evidence type="ECO:0000256" key="11">
    <source>
        <dbReference type="ARBA" id="ARBA00023004"/>
    </source>
</evidence>
<feature type="signal peptide" evidence="15">
    <location>
        <begin position="1"/>
        <end position="19"/>
    </location>
</feature>
<keyword evidence="12 14" id="KW-0472">Membrane</keyword>
<dbReference type="RefSeq" id="WP_142833209.1">
    <property type="nucleotide sequence ID" value="NZ_VFSV01000003.1"/>
</dbReference>
<evidence type="ECO:0000256" key="7">
    <source>
        <dbReference type="ARBA" id="ARBA00022692"/>
    </source>
</evidence>
<dbReference type="Pfam" id="PF01292">
    <property type="entry name" value="Ni_hydr_CYTB"/>
    <property type="match status" value="1"/>
</dbReference>
<evidence type="ECO:0000256" key="12">
    <source>
        <dbReference type="ARBA" id="ARBA00023136"/>
    </source>
</evidence>
<comment type="cofactor">
    <cofactor evidence="1">
        <name>heme</name>
        <dbReference type="ChEBI" id="CHEBI:30413"/>
    </cofactor>
</comment>
<evidence type="ECO:0000256" key="8">
    <source>
        <dbReference type="ARBA" id="ARBA00022723"/>
    </source>
</evidence>
<evidence type="ECO:0000256" key="6">
    <source>
        <dbReference type="ARBA" id="ARBA00022617"/>
    </source>
</evidence>
<dbReference type="InterPro" id="IPR006471">
    <property type="entry name" value="Formate_DH_gsu"/>
</dbReference>
<dbReference type="GO" id="GO:0008863">
    <property type="term" value="F:formate dehydrogenase (NAD+) activity"/>
    <property type="evidence" value="ECO:0007669"/>
    <property type="project" value="InterPro"/>
</dbReference>
<dbReference type="GO" id="GO:0009055">
    <property type="term" value="F:electron transfer activity"/>
    <property type="evidence" value="ECO:0007669"/>
    <property type="project" value="InterPro"/>
</dbReference>
<dbReference type="InterPro" id="IPR016174">
    <property type="entry name" value="Di-haem_cyt_TM"/>
</dbReference>
<keyword evidence="10 14" id="KW-1133">Transmembrane helix</keyword>
<feature type="transmembrane region" description="Helical" evidence="14">
    <location>
        <begin position="352"/>
        <end position="370"/>
    </location>
</feature>
<protein>
    <submittedName>
        <fullName evidence="17">Formate dehydrogenase subunit gamma</fullName>
    </submittedName>
</protein>
<evidence type="ECO:0000256" key="5">
    <source>
        <dbReference type="ARBA" id="ARBA00022475"/>
    </source>
</evidence>
<feature type="transmembrane region" description="Helical" evidence="14">
    <location>
        <begin position="141"/>
        <end position="162"/>
    </location>
</feature>
<feature type="transmembrane region" description="Helical" evidence="14">
    <location>
        <begin position="235"/>
        <end position="252"/>
    </location>
</feature>
<feature type="chain" id="PRO_5021860393" evidence="15">
    <location>
        <begin position="20"/>
        <end position="415"/>
    </location>
</feature>
<keyword evidence="15" id="KW-0732">Signal</keyword>
<dbReference type="Proteomes" id="UP000318590">
    <property type="component" value="Unassembled WGS sequence"/>
</dbReference>
<evidence type="ECO:0000256" key="3">
    <source>
        <dbReference type="ARBA" id="ARBA00010747"/>
    </source>
</evidence>
<dbReference type="InterPro" id="IPR051817">
    <property type="entry name" value="FDH_cytochrome_b556_subunit"/>
</dbReference>
<dbReference type="GO" id="GO:0036397">
    <property type="term" value="F:formate dehydrogenase (quinone) activity"/>
    <property type="evidence" value="ECO:0007669"/>
    <property type="project" value="TreeGrafter"/>
</dbReference>
<dbReference type="GO" id="GO:0046872">
    <property type="term" value="F:metal ion binding"/>
    <property type="evidence" value="ECO:0007669"/>
    <property type="project" value="UniProtKB-KW"/>
</dbReference>
<keyword evidence="5" id="KW-1003">Cell membrane</keyword>
<evidence type="ECO:0000256" key="15">
    <source>
        <dbReference type="SAM" id="SignalP"/>
    </source>
</evidence>
<organism evidence="17 18">
    <name type="scientific">Palleronia caenipelagi</name>
    <dbReference type="NCBI Taxonomy" id="2489174"/>
    <lineage>
        <taxon>Bacteria</taxon>
        <taxon>Pseudomonadati</taxon>
        <taxon>Pseudomonadota</taxon>
        <taxon>Alphaproteobacteria</taxon>
        <taxon>Rhodobacterales</taxon>
        <taxon>Roseobacteraceae</taxon>
        <taxon>Palleronia</taxon>
    </lineage>
</organism>
<gene>
    <name evidence="17" type="ORF">FEV53_02315</name>
</gene>
<evidence type="ECO:0000256" key="10">
    <source>
        <dbReference type="ARBA" id="ARBA00022989"/>
    </source>
</evidence>
<dbReference type="GO" id="GO:0009326">
    <property type="term" value="C:formate dehydrogenase complex"/>
    <property type="evidence" value="ECO:0007669"/>
    <property type="project" value="InterPro"/>
</dbReference>
<dbReference type="EMBL" id="VFSV01000003">
    <property type="protein sequence ID" value="TRD23019.1"/>
    <property type="molecule type" value="Genomic_DNA"/>
</dbReference>
<evidence type="ECO:0000313" key="18">
    <source>
        <dbReference type="Proteomes" id="UP000318590"/>
    </source>
</evidence>
<proteinExistence type="inferred from homology"/>
<dbReference type="GO" id="GO:0009061">
    <property type="term" value="P:anaerobic respiration"/>
    <property type="evidence" value="ECO:0007669"/>
    <property type="project" value="TreeGrafter"/>
</dbReference>
<comment type="similarity">
    <text evidence="3">Belongs to the formate dehydrogenase gamma subunit family.</text>
</comment>
<keyword evidence="6" id="KW-0349">Heme</keyword>
<evidence type="ECO:0000259" key="16">
    <source>
        <dbReference type="Pfam" id="PF01292"/>
    </source>
</evidence>
<evidence type="ECO:0000256" key="9">
    <source>
        <dbReference type="ARBA" id="ARBA00022982"/>
    </source>
</evidence>
<evidence type="ECO:0000256" key="1">
    <source>
        <dbReference type="ARBA" id="ARBA00001971"/>
    </source>
</evidence>
<dbReference type="SUPFAM" id="SSF81342">
    <property type="entry name" value="Transmembrane di-heme cytochromes"/>
    <property type="match status" value="1"/>
</dbReference>
<evidence type="ECO:0000256" key="13">
    <source>
        <dbReference type="SAM" id="MobiDB-lite"/>
    </source>
</evidence>
<feature type="transmembrane region" description="Helical" evidence="14">
    <location>
        <begin position="287"/>
        <end position="308"/>
    </location>
</feature>
<keyword evidence="11" id="KW-0408">Iron</keyword>
<dbReference type="GO" id="GO:0015944">
    <property type="term" value="P:formate oxidation"/>
    <property type="evidence" value="ECO:0007669"/>
    <property type="project" value="TreeGrafter"/>
</dbReference>
<dbReference type="OrthoDB" id="9790598at2"/>
<evidence type="ECO:0000313" key="17">
    <source>
        <dbReference type="EMBL" id="TRD23019.1"/>
    </source>
</evidence>
<keyword evidence="18" id="KW-1185">Reference proteome</keyword>
<reference evidence="17 18" key="1">
    <citation type="submission" date="2019-06" db="EMBL/GenBank/DDBJ databases">
        <title>Paenimaribius caenipelagi gen. nov., sp. nov., isolated from a tidal flat.</title>
        <authorList>
            <person name="Yoon J.-H."/>
        </authorList>
    </citation>
    <scope>NUCLEOTIDE SEQUENCE [LARGE SCALE GENOMIC DNA]</scope>
    <source>
        <strain evidence="17 18">JBTF-M29</strain>
    </source>
</reference>
<keyword evidence="4" id="KW-0813">Transport</keyword>
<dbReference type="NCBIfam" id="TIGR01583">
    <property type="entry name" value="formate-DH-gamm"/>
    <property type="match status" value="1"/>
</dbReference>
<dbReference type="Gene3D" id="1.20.950.20">
    <property type="entry name" value="Transmembrane di-heme cytochromes, Chain C"/>
    <property type="match status" value="1"/>
</dbReference>
<comment type="subcellular location">
    <subcellularLocation>
        <location evidence="2">Cell membrane</location>
        <topology evidence="2">Multi-pass membrane protein</topology>
    </subcellularLocation>
</comment>
<evidence type="ECO:0000256" key="14">
    <source>
        <dbReference type="SAM" id="Phobius"/>
    </source>
</evidence>
<dbReference type="GO" id="GO:0022904">
    <property type="term" value="P:respiratory electron transport chain"/>
    <property type="evidence" value="ECO:0007669"/>
    <property type="project" value="InterPro"/>
</dbReference>
<dbReference type="GO" id="GO:0005886">
    <property type="term" value="C:plasma membrane"/>
    <property type="evidence" value="ECO:0007669"/>
    <property type="project" value="UniProtKB-SubCell"/>
</dbReference>
<feature type="transmembrane region" description="Helical" evidence="14">
    <location>
        <begin position="189"/>
        <end position="208"/>
    </location>
</feature>
<sequence>MKQLFFILLVSLLSVTGVAAQTADGGEGAVEGAMNAEIANPEMEGFDPRAATGGAQTLEDILARQNQQKIDDSFRRSEIGDAPTENLPGQLAPRGGESDSEIWRALRYGHDSVSVSAGGDTARVLIQDGGMRWLSFREGPLVTYGLWALGGMLILLALFYLLRGRVPIQGGKTGTTILRFAFFERMSHWVLAGSFILLGITGILSLIGRKFIAPTFGKDANASLLEGTKYIHDNVSWAFMLSLVVVFVLWVAHNIPDRLDLKWVAEGGGLFGDKHPPAKKFNAGQKIIFWSVILLGGSLSLSGLSLLFPFELPLFAKTFGIINDLGLPGLFGLDPLPRELAPQEEMQLAQSWHAIVAFVMMAIILGHIYIGTLGMEGAFDAMGDGQVDEAWAEQHHSIWYEKKKTADASSGTPAE</sequence>
<comment type="caution">
    <text evidence="17">The sequence shown here is derived from an EMBL/GenBank/DDBJ whole genome shotgun (WGS) entry which is preliminary data.</text>
</comment>
<feature type="region of interest" description="Disordered" evidence="13">
    <location>
        <begin position="74"/>
        <end position="97"/>
    </location>
</feature>
<dbReference type="InterPro" id="IPR011577">
    <property type="entry name" value="Cyt_b561_bac/Ni-Hgenase"/>
</dbReference>
<keyword evidence="7 14" id="KW-0812">Transmembrane</keyword>
<evidence type="ECO:0000256" key="2">
    <source>
        <dbReference type="ARBA" id="ARBA00004651"/>
    </source>
</evidence>
<dbReference type="PANTHER" id="PTHR30074:SF6">
    <property type="entry name" value="FORMATE DEHYDROGENASE GAMMA SUBUNIT"/>
    <property type="match status" value="1"/>
</dbReference>
<dbReference type="PANTHER" id="PTHR30074">
    <property type="entry name" value="FORMATE DEHYDROGENASE, NITRATE-INDUCIBLE, CYTOCHROME B556 FDN SUBUNIT"/>
    <property type="match status" value="1"/>
</dbReference>
<keyword evidence="9" id="KW-0249">Electron transport</keyword>
<keyword evidence="8" id="KW-0479">Metal-binding</keyword>